<dbReference type="InterPro" id="IPR024983">
    <property type="entry name" value="CHAT_dom"/>
</dbReference>
<gene>
    <name evidence="2" type="ORF">RDB_LOCUS172405</name>
</gene>
<dbReference type="Proteomes" id="UP000663853">
    <property type="component" value="Unassembled WGS sequence"/>
</dbReference>
<organism evidence="2 3">
    <name type="scientific">Rhizoctonia solani</name>
    <dbReference type="NCBI Taxonomy" id="456999"/>
    <lineage>
        <taxon>Eukaryota</taxon>
        <taxon>Fungi</taxon>
        <taxon>Dikarya</taxon>
        <taxon>Basidiomycota</taxon>
        <taxon>Agaricomycotina</taxon>
        <taxon>Agaricomycetes</taxon>
        <taxon>Cantharellales</taxon>
        <taxon>Ceratobasidiaceae</taxon>
        <taxon>Rhizoctonia</taxon>
    </lineage>
</organism>
<proteinExistence type="predicted"/>
<dbReference type="EMBL" id="CAJMXA010004056">
    <property type="protein sequence ID" value="CAE6533286.1"/>
    <property type="molecule type" value="Genomic_DNA"/>
</dbReference>
<dbReference type="Pfam" id="PF12770">
    <property type="entry name" value="CHAT"/>
    <property type="match status" value="1"/>
</dbReference>
<sequence>MDLLPQFIWLGATTNQRYQDLEQIQNLAIRAAAAAITASDYNLALEWLEHARCVVWNQNLMLRSPLDQLRVSHPTLAIRLQTVANQLHHAGSESRESQALSSGSLTAEQVAQKHRQLAQEYGDLLSQARTLPGFESFLKPLKANRLVQAARSGPIVVINCHENRCDALAILPQQETIDHIPLPNFNGEKAQRIRLEMERSVRARDLRERGIDRRPFIEQSDDFANEFGKVLQVIWHDLVKPVLEFLGCMNIVPAEDLPHITWCPTGALSFLPLHAAGDYDHPNSRIFDYVISSYTPTISALLNSTSHALTSDSQVLAIGQASTPGHSPLPGTTAELAHVKVHAQKHVRYSQLVDRQATTSEVLDAMEQHDWVHLACHAHQNVQDPTKSGFFLYDDTLDLAAINRRSFKDKGLAYLSACQTATGDERLPDEAVHLASGMLMAGYSSVIATMWSVADEDAPLVADEVYGQLMTVGKLGNGEAGRALHTAVAALRERVGEERFERWVPYIHIGS</sequence>
<evidence type="ECO:0000313" key="3">
    <source>
        <dbReference type="Proteomes" id="UP000663853"/>
    </source>
</evidence>
<feature type="domain" description="CHAT" evidence="1">
    <location>
        <begin position="230"/>
        <end position="511"/>
    </location>
</feature>
<reference evidence="2" key="1">
    <citation type="submission" date="2021-01" db="EMBL/GenBank/DDBJ databases">
        <authorList>
            <person name="Kaushik A."/>
        </authorList>
    </citation>
    <scope>NUCLEOTIDE SEQUENCE</scope>
    <source>
        <strain evidence="2">AG6-10EEA</strain>
    </source>
</reference>
<protein>
    <recommendedName>
        <fullName evidence="1">CHAT domain-containing protein</fullName>
    </recommendedName>
</protein>
<evidence type="ECO:0000313" key="2">
    <source>
        <dbReference type="EMBL" id="CAE6533286.1"/>
    </source>
</evidence>
<dbReference type="AlphaFoldDB" id="A0A8H3HT57"/>
<accession>A0A8H3HT57</accession>
<name>A0A8H3HT57_9AGAM</name>
<comment type="caution">
    <text evidence="2">The sequence shown here is derived from an EMBL/GenBank/DDBJ whole genome shotgun (WGS) entry which is preliminary data.</text>
</comment>
<evidence type="ECO:0000259" key="1">
    <source>
        <dbReference type="Pfam" id="PF12770"/>
    </source>
</evidence>